<proteinExistence type="predicted"/>
<evidence type="ECO:0000313" key="1">
    <source>
        <dbReference type="EMBL" id="KAH6649942.1"/>
    </source>
</evidence>
<dbReference type="EMBL" id="JAGIZQ010000001">
    <property type="protein sequence ID" value="KAH6649942.1"/>
    <property type="molecule type" value="Genomic_DNA"/>
</dbReference>
<name>A0ACB7PL44_9PEZI</name>
<accession>A0ACB7PL44</accession>
<evidence type="ECO:0000313" key="2">
    <source>
        <dbReference type="Proteomes" id="UP000724584"/>
    </source>
</evidence>
<gene>
    <name evidence="1" type="ORF">F5144DRAFT_480067</name>
</gene>
<keyword evidence="2" id="KW-1185">Reference proteome</keyword>
<organism evidence="1 2">
    <name type="scientific">Chaetomium tenue</name>
    <dbReference type="NCBI Taxonomy" id="1854479"/>
    <lineage>
        <taxon>Eukaryota</taxon>
        <taxon>Fungi</taxon>
        <taxon>Dikarya</taxon>
        <taxon>Ascomycota</taxon>
        <taxon>Pezizomycotina</taxon>
        <taxon>Sordariomycetes</taxon>
        <taxon>Sordariomycetidae</taxon>
        <taxon>Sordariales</taxon>
        <taxon>Chaetomiaceae</taxon>
        <taxon>Chaetomium</taxon>
    </lineage>
</organism>
<sequence>MPPVSLRPGQTAVPTPGGMSTSEAASGVAVGTSISPSSEPNLQDALNGVHRDGRIRNPVPSKLKGKTDGSKGNFGVMQIEVSGRTEATDRDAEAKRTSESTELAAKRAFENGYVSLRRSRFVHLPDELVAKPFIPTSTPALPPVPAQRHAPLGPEETKSEQARLLTLLRSLHPVLVVDQICKALAFFGGIPGAPPPAAGGFPESAEANGPGSLFVGWVSEIFPRLGGNSASQPLDHTRQLDHPQPLKRKRGRPKGSKATKARKDKGVKKGPNKPSASADRGHSSGIADESWVDVDESGAEDADDVDANVMLLAQAASPQPQLGTSHPNAGPITPNQAPGAARTALPEAPTANGVATVSTPGTKKRGRPKGSRNRPKHPVVTSAQTPGTTSQADTQPSQGPEYSSQVFQAPQANQTPQTTPGPAGPQSFTAVNSVLPVTTKKKNGRAKGTGQKQQGQAQNNQILSAPEPQEGTGIESTNPVPPAQMHAPSYQAPQTTQFPQAQTSALPTPPTATPTQSKPSKNPGQKRKRKADGNAEMPRPTVENGGNGPAPLAEMNNQALPTVPNTSGPPFPTTAPQPSPKRQRKGKESRPSARKANEVTGEAPSSESSRAKPGPAPRAVVTQEHEPGLVAAATTIEQPVPSLLPPHQSRFVVQSPAIENFEAQLAQFDQQAETEPRTLTSQSAANSAAVMTNRLSQQHPRKFSHQQQHPRADSVGQGRSPNSQPQPTKPQTINSPPITQQQARTSQSHYSQYRASGSQFQQQRQQQQQQQQQQSHTSAQVDHLQQPQQQQQHQFSGGQQQHPRSTQVASAQQYSASTSQQQYGTDQQPYSDQQYRKSLASQQRYHQQQLAATSSAATTSYATHQPQFSAPASNDFSASDSGYRNSATALNNPSYTQRSNQPTTTTTFRPTNTHSGLPQHSPSFTTPDTSLQQQQQQQQRSASTTQQPTSQSMQSLANVQSFSGNAAAAAAADWNLFDASHLDTTAGQQGAMAALGNAGYGINAGGGAGAGSGGGGGVRAPASNTGAAAAAAAAAAAFASTGLATFDAAGLGGSGGERYYGVGRR</sequence>
<comment type="caution">
    <text evidence="1">The sequence shown here is derived from an EMBL/GenBank/DDBJ whole genome shotgun (WGS) entry which is preliminary data.</text>
</comment>
<protein>
    <submittedName>
        <fullName evidence="1">Uncharacterized protein</fullName>
    </submittedName>
</protein>
<reference evidence="1 2" key="1">
    <citation type="journal article" date="2021" name="Nat. Commun.">
        <title>Genetic determinants of endophytism in the Arabidopsis root mycobiome.</title>
        <authorList>
            <person name="Mesny F."/>
            <person name="Miyauchi S."/>
            <person name="Thiergart T."/>
            <person name="Pickel B."/>
            <person name="Atanasova L."/>
            <person name="Karlsson M."/>
            <person name="Huettel B."/>
            <person name="Barry K.W."/>
            <person name="Haridas S."/>
            <person name="Chen C."/>
            <person name="Bauer D."/>
            <person name="Andreopoulos W."/>
            <person name="Pangilinan J."/>
            <person name="LaButti K."/>
            <person name="Riley R."/>
            <person name="Lipzen A."/>
            <person name="Clum A."/>
            <person name="Drula E."/>
            <person name="Henrissat B."/>
            <person name="Kohler A."/>
            <person name="Grigoriev I.V."/>
            <person name="Martin F.M."/>
            <person name="Hacquard S."/>
        </authorList>
    </citation>
    <scope>NUCLEOTIDE SEQUENCE [LARGE SCALE GENOMIC DNA]</scope>
    <source>
        <strain evidence="1 2">MPI-SDFR-AT-0079</strain>
    </source>
</reference>
<dbReference type="Proteomes" id="UP000724584">
    <property type="component" value="Unassembled WGS sequence"/>
</dbReference>